<feature type="non-terminal residue" evidence="1">
    <location>
        <position position="43"/>
    </location>
</feature>
<accession>A0A382QLM6</accession>
<dbReference type="EMBL" id="UINC01115404">
    <property type="protein sequence ID" value="SVC86403.1"/>
    <property type="molecule type" value="Genomic_DNA"/>
</dbReference>
<organism evidence="1">
    <name type="scientific">marine metagenome</name>
    <dbReference type="NCBI Taxonomy" id="408172"/>
    <lineage>
        <taxon>unclassified sequences</taxon>
        <taxon>metagenomes</taxon>
        <taxon>ecological metagenomes</taxon>
    </lineage>
</organism>
<reference evidence="1" key="1">
    <citation type="submission" date="2018-05" db="EMBL/GenBank/DDBJ databases">
        <authorList>
            <person name="Lanie J.A."/>
            <person name="Ng W.-L."/>
            <person name="Kazmierczak K.M."/>
            <person name="Andrzejewski T.M."/>
            <person name="Davidsen T.M."/>
            <person name="Wayne K.J."/>
            <person name="Tettelin H."/>
            <person name="Glass J.I."/>
            <person name="Rusch D."/>
            <person name="Podicherti R."/>
            <person name="Tsui H.-C.T."/>
            <person name="Winkler M.E."/>
        </authorList>
    </citation>
    <scope>NUCLEOTIDE SEQUENCE</scope>
</reference>
<sequence>MNEENVEEVWQRLSDENKDIVLFGLTDDGYEALAINLSDIMKL</sequence>
<evidence type="ECO:0000313" key="1">
    <source>
        <dbReference type="EMBL" id="SVC86403.1"/>
    </source>
</evidence>
<dbReference type="AlphaFoldDB" id="A0A382QLM6"/>
<proteinExistence type="predicted"/>
<name>A0A382QLM6_9ZZZZ</name>
<protein>
    <submittedName>
        <fullName evidence="1">Uncharacterized protein</fullName>
    </submittedName>
</protein>
<gene>
    <name evidence="1" type="ORF">METZ01_LOCUS339257</name>
</gene>